<evidence type="ECO:0000313" key="10">
    <source>
        <dbReference type="EMBL" id="RAK69999.1"/>
    </source>
</evidence>
<dbReference type="RefSeq" id="WP_111476735.1">
    <property type="nucleotide sequence ID" value="NZ_QHKM01000001.1"/>
</dbReference>
<dbReference type="NCBIfam" id="TIGR01258">
    <property type="entry name" value="pgm_1"/>
    <property type="match status" value="1"/>
</dbReference>
<accession>A0A328BTS0</accession>
<feature type="site" description="Transition state stabilizer" evidence="5 8">
    <location>
        <position position="155"/>
    </location>
</feature>
<dbReference type="InterPro" id="IPR013078">
    <property type="entry name" value="His_Pase_superF_clade-1"/>
</dbReference>
<evidence type="ECO:0000256" key="2">
    <source>
        <dbReference type="ARBA" id="ARBA00022432"/>
    </source>
</evidence>
<proteinExistence type="inferred from homology"/>
<comment type="pathway">
    <text evidence="5 9">Carbohydrate degradation; glycolysis; pyruvate from D-glyceraldehyde 3-phosphate: step 3/5.</text>
</comment>
<feature type="binding site" evidence="5 7">
    <location>
        <position position="96"/>
    </location>
    <ligand>
        <name>substrate</name>
    </ligand>
</feature>
<feature type="binding site" evidence="5 7">
    <location>
        <begin position="21"/>
        <end position="22"/>
    </location>
    <ligand>
        <name>substrate</name>
    </ligand>
</feature>
<dbReference type="GO" id="GO:0006094">
    <property type="term" value="P:gluconeogenesis"/>
    <property type="evidence" value="ECO:0007669"/>
    <property type="project" value="UniProtKB-UniRule"/>
</dbReference>
<gene>
    <name evidence="5" type="primary">gpmA</name>
    <name evidence="10" type="ORF">DLM85_03870</name>
</gene>
<evidence type="ECO:0000256" key="4">
    <source>
        <dbReference type="ARBA" id="ARBA00023235"/>
    </source>
</evidence>
<dbReference type="SUPFAM" id="SSF53254">
    <property type="entry name" value="Phosphoglycerate mutase-like"/>
    <property type="match status" value="1"/>
</dbReference>
<feature type="binding site" evidence="5 7">
    <location>
        <begin position="112"/>
        <end position="113"/>
    </location>
    <ligand>
        <name>substrate</name>
    </ligand>
</feature>
<name>A0A328BTS0_9BACT</name>
<comment type="caution">
    <text evidence="10">The sequence shown here is derived from an EMBL/GenBank/DDBJ whole genome shotgun (WGS) entry which is preliminary data.</text>
</comment>
<dbReference type="GO" id="GO:0006096">
    <property type="term" value="P:glycolytic process"/>
    <property type="evidence" value="ECO:0007669"/>
    <property type="project" value="UniProtKB-UniRule"/>
</dbReference>
<dbReference type="InterPro" id="IPR001345">
    <property type="entry name" value="PG/BPGM_mutase_AS"/>
</dbReference>
<dbReference type="Proteomes" id="UP000248553">
    <property type="component" value="Unassembled WGS sequence"/>
</dbReference>
<dbReference type="GO" id="GO:0004619">
    <property type="term" value="F:phosphoglycerate mutase activity"/>
    <property type="evidence" value="ECO:0007669"/>
    <property type="project" value="UniProtKB-UniRule"/>
</dbReference>
<keyword evidence="4 5" id="KW-0413">Isomerase</keyword>
<dbReference type="InterPro" id="IPR005952">
    <property type="entry name" value="Phosphogly_mut1"/>
</dbReference>
<feature type="binding site" evidence="5 7">
    <location>
        <begin position="156"/>
        <end position="157"/>
    </location>
    <ligand>
        <name>substrate</name>
    </ligand>
</feature>
<evidence type="ECO:0000313" key="11">
    <source>
        <dbReference type="Proteomes" id="UP000248553"/>
    </source>
</evidence>
<organism evidence="10 11">
    <name type="scientific">Hymenobacter edaphi</name>
    <dbReference type="NCBI Taxonomy" id="2211146"/>
    <lineage>
        <taxon>Bacteria</taxon>
        <taxon>Pseudomonadati</taxon>
        <taxon>Bacteroidota</taxon>
        <taxon>Cytophagia</taxon>
        <taxon>Cytophagales</taxon>
        <taxon>Hymenobacteraceae</taxon>
        <taxon>Hymenobacter</taxon>
    </lineage>
</organism>
<feature type="binding site" evidence="5 7">
    <location>
        <begin position="85"/>
        <end position="88"/>
    </location>
    <ligand>
        <name>substrate</name>
    </ligand>
</feature>
<comment type="similarity">
    <text evidence="1 5">Belongs to the phosphoglycerate mutase family. BPG-dependent PGAM subfamily.</text>
</comment>
<dbReference type="AlphaFoldDB" id="A0A328BTS0"/>
<dbReference type="CDD" id="cd07067">
    <property type="entry name" value="HP_PGM_like"/>
    <property type="match status" value="1"/>
</dbReference>
<reference evidence="11" key="1">
    <citation type="submission" date="2018-05" db="EMBL/GenBank/DDBJ databases">
        <authorList>
            <person name="Nie L."/>
        </authorList>
    </citation>
    <scope>NUCLEOTIDE SEQUENCE [LARGE SCALE GENOMIC DNA]</scope>
    <source>
        <strain evidence="11">NL</strain>
    </source>
</reference>
<feature type="binding site" evidence="5 7">
    <location>
        <begin position="8"/>
        <end position="15"/>
    </location>
    <ligand>
        <name>substrate</name>
    </ligand>
</feature>
<feature type="active site" description="Tele-phosphohistidine intermediate" evidence="5 6">
    <location>
        <position position="9"/>
    </location>
</feature>
<feature type="active site" description="Proton donor/acceptor" evidence="5 6">
    <location>
        <position position="85"/>
    </location>
</feature>
<protein>
    <recommendedName>
        <fullName evidence="5 9">2,3-bisphosphoglycerate-dependent phosphoglycerate mutase</fullName>
        <shortName evidence="5">BPG-dependent PGAM</shortName>
        <shortName evidence="5">PGAM</shortName>
        <shortName evidence="5">Phosphoglyceromutase</shortName>
        <shortName evidence="5">dPGM</shortName>
        <ecNumber evidence="5 9">5.4.2.11</ecNumber>
    </recommendedName>
</protein>
<comment type="function">
    <text evidence="5 9">Catalyzes the interconversion of 2-phosphoglycerate and 3-phosphoglycerate.</text>
</comment>
<evidence type="ECO:0000256" key="1">
    <source>
        <dbReference type="ARBA" id="ARBA00006717"/>
    </source>
</evidence>
<dbReference type="OrthoDB" id="9782128at2"/>
<evidence type="ECO:0000256" key="5">
    <source>
        <dbReference type="HAMAP-Rule" id="MF_01039"/>
    </source>
</evidence>
<dbReference type="PIRSF" id="PIRSF000709">
    <property type="entry name" value="6PFK_2-Ptase"/>
    <property type="match status" value="1"/>
</dbReference>
<dbReference type="HAMAP" id="MF_01039">
    <property type="entry name" value="PGAM_GpmA"/>
    <property type="match status" value="1"/>
</dbReference>
<keyword evidence="2 5" id="KW-0312">Gluconeogenesis</keyword>
<dbReference type="PROSITE" id="PS00175">
    <property type="entry name" value="PG_MUTASE"/>
    <property type="match status" value="1"/>
</dbReference>
<dbReference type="EMBL" id="QHKM01000001">
    <property type="protein sequence ID" value="RAK69999.1"/>
    <property type="molecule type" value="Genomic_DNA"/>
</dbReference>
<dbReference type="UniPathway" id="UPA00109">
    <property type="reaction ID" value="UER00186"/>
</dbReference>
<evidence type="ECO:0000256" key="7">
    <source>
        <dbReference type="PIRSR" id="PIRSR613078-2"/>
    </source>
</evidence>
<dbReference type="InterPro" id="IPR029033">
    <property type="entry name" value="His_PPase_superfam"/>
</dbReference>
<keyword evidence="3 5" id="KW-0324">Glycolysis</keyword>
<dbReference type="SMART" id="SM00855">
    <property type="entry name" value="PGAM"/>
    <property type="match status" value="1"/>
</dbReference>
<dbReference type="EC" id="5.4.2.11" evidence="5 9"/>
<sequence>MSQLVLVRHGQSEANRAGVFTGWLDVPLTPRGEAEARGAGRRLHDFHFDAAYCSTLVRSRRTLELILAELNQASLAIHAADALRERMYGALQGLNKAETIARYGLEQVTRWRRSYEDAPPEGETLHHTLDRVVAYYNEVLVPALRAGQRLLVVSHGNTLRALRMQLEGLTVAQVEALEIPTGGIRAYELSPALVITSMADL</sequence>
<evidence type="ECO:0000256" key="8">
    <source>
        <dbReference type="PIRSR" id="PIRSR613078-3"/>
    </source>
</evidence>
<evidence type="ECO:0000256" key="6">
    <source>
        <dbReference type="PIRSR" id="PIRSR613078-1"/>
    </source>
</evidence>
<feature type="binding site" evidence="5 7">
    <location>
        <position position="58"/>
    </location>
    <ligand>
        <name>substrate</name>
    </ligand>
</feature>
<comment type="catalytic activity">
    <reaction evidence="5 9">
        <text>(2R)-2-phosphoglycerate = (2R)-3-phosphoglycerate</text>
        <dbReference type="Rhea" id="RHEA:15901"/>
        <dbReference type="ChEBI" id="CHEBI:58272"/>
        <dbReference type="ChEBI" id="CHEBI:58289"/>
        <dbReference type="EC" id="5.4.2.11"/>
    </reaction>
</comment>
<evidence type="ECO:0000256" key="9">
    <source>
        <dbReference type="RuleBase" id="RU004512"/>
    </source>
</evidence>
<keyword evidence="11" id="KW-1185">Reference proteome</keyword>
<evidence type="ECO:0000256" key="3">
    <source>
        <dbReference type="ARBA" id="ARBA00023152"/>
    </source>
</evidence>
<dbReference type="Gene3D" id="3.40.50.1240">
    <property type="entry name" value="Phosphoglycerate mutase-like"/>
    <property type="match status" value="1"/>
</dbReference>
<dbReference type="PANTHER" id="PTHR11931">
    <property type="entry name" value="PHOSPHOGLYCERATE MUTASE"/>
    <property type="match status" value="1"/>
</dbReference>
<dbReference type="Pfam" id="PF00300">
    <property type="entry name" value="His_Phos_1"/>
    <property type="match status" value="1"/>
</dbReference>